<dbReference type="InterPro" id="IPR040079">
    <property type="entry name" value="Glutathione_S-Trfase"/>
</dbReference>
<dbReference type="EC" id="2.5.1.18" evidence="5"/>
<dbReference type="GO" id="GO:0004364">
    <property type="term" value="F:glutathione transferase activity"/>
    <property type="evidence" value="ECO:0007669"/>
    <property type="project" value="UniProtKB-EC"/>
</dbReference>
<dbReference type="InterPro" id="IPR010987">
    <property type="entry name" value="Glutathione-S-Trfase_C-like"/>
</dbReference>
<dbReference type="PANTHER" id="PTHR44051:SF19">
    <property type="entry name" value="DISULFIDE-BOND OXIDOREDUCTASE YFCG"/>
    <property type="match status" value="1"/>
</dbReference>
<evidence type="ECO:0000256" key="1">
    <source>
        <dbReference type="ARBA" id="ARBA00007409"/>
    </source>
</evidence>
<dbReference type="FunFam" id="3.40.30.10:FF:000039">
    <property type="entry name" value="Glutathione S-transferase domain"/>
    <property type="match status" value="1"/>
</dbReference>
<dbReference type="RefSeq" id="WP_073602016.1">
    <property type="nucleotide sequence ID" value="NZ_FQXZ01000004.1"/>
</dbReference>
<dbReference type="EMBL" id="FQXZ01000004">
    <property type="protein sequence ID" value="SHH68444.1"/>
    <property type="molecule type" value="Genomic_DNA"/>
</dbReference>
<dbReference type="InterPro" id="IPR036282">
    <property type="entry name" value="Glutathione-S-Trfase_C_sf"/>
</dbReference>
<dbReference type="Gene3D" id="3.40.30.10">
    <property type="entry name" value="Glutaredoxin"/>
    <property type="match status" value="1"/>
</dbReference>
<proteinExistence type="inferred from homology"/>
<dbReference type="SFLD" id="SFLDS00019">
    <property type="entry name" value="Glutathione_Transferase_(cytos"/>
    <property type="match status" value="1"/>
</dbReference>
<dbReference type="Proteomes" id="UP000184608">
    <property type="component" value="Unassembled WGS sequence"/>
</dbReference>
<name>A0A1M5UZX3_9VIBR</name>
<keyword evidence="6" id="KW-1185">Reference proteome</keyword>
<dbReference type="Gene3D" id="1.20.1050.10">
    <property type="match status" value="1"/>
</dbReference>
<accession>A0A1M5UZX3</accession>
<gene>
    <name evidence="5" type="primary">gstB_1</name>
    <name evidence="5" type="ORF">VA7868_00227</name>
</gene>
<dbReference type="SFLD" id="SFLDG00358">
    <property type="entry name" value="Main_(cytGST)"/>
    <property type="match status" value="1"/>
</dbReference>
<evidence type="ECO:0000256" key="2">
    <source>
        <dbReference type="ARBA" id="ARBA00022679"/>
    </source>
</evidence>
<dbReference type="InterPro" id="IPR004045">
    <property type="entry name" value="Glutathione_S-Trfase_N"/>
</dbReference>
<dbReference type="OrthoDB" id="9797500at2"/>
<dbReference type="Pfam" id="PF02798">
    <property type="entry name" value="GST_N"/>
    <property type="match status" value="1"/>
</dbReference>
<dbReference type="SFLD" id="SFLDG01150">
    <property type="entry name" value="Main.1:_Beta-like"/>
    <property type="match status" value="1"/>
</dbReference>
<sequence>MKLYGRKTSFNVQKVLWLLEELNLCYEHIECGGRFGGLDTVEFIRMNPMQKVPVLIDGDHVVWESHTILRYLAAEFGGEAWYSKCAYERSLSERWMDWGHLTFQQAFMDMFWGYYRKPAEKRDMAAVDEALARCMRCLAQLDRALAENEFIAGKTISLGDISTGAILYRLTSQGLEVPLPEHVARWYEQLKQRSGYQRWIMSDFTELKGREDF</sequence>
<dbReference type="PROSITE" id="PS50405">
    <property type="entry name" value="GST_CTER"/>
    <property type="match status" value="1"/>
</dbReference>
<comment type="similarity">
    <text evidence="1">Belongs to the GST superfamily.</text>
</comment>
<organism evidence="5 6">
    <name type="scientific">Vibrio aerogenes CECT 7868</name>
    <dbReference type="NCBI Taxonomy" id="1216006"/>
    <lineage>
        <taxon>Bacteria</taxon>
        <taxon>Pseudomonadati</taxon>
        <taxon>Pseudomonadota</taxon>
        <taxon>Gammaproteobacteria</taxon>
        <taxon>Vibrionales</taxon>
        <taxon>Vibrionaceae</taxon>
        <taxon>Vibrio</taxon>
    </lineage>
</organism>
<feature type="domain" description="GST N-terminal" evidence="3">
    <location>
        <begin position="1"/>
        <end position="80"/>
    </location>
</feature>
<evidence type="ECO:0000313" key="5">
    <source>
        <dbReference type="EMBL" id="SHH68444.1"/>
    </source>
</evidence>
<dbReference type="PANTHER" id="PTHR44051">
    <property type="entry name" value="GLUTATHIONE S-TRANSFERASE-RELATED"/>
    <property type="match status" value="1"/>
</dbReference>
<dbReference type="AlphaFoldDB" id="A0A1M5UZX3"/>
<dbReference type="SUPFAM" id="SSF47616">
    <property type="entry name" value="GST C-terminal domain-like"/>
    <property type="match status" value="1"/>
</dbReference>
<keyword evidence="2 5" id="KW-0808">Transferase</keyword>
<dbReference type="InterPro" id="IPR036249">
    <property type="entry name" value="Thioredoxin-like_sf"/>
</dbReference>
<dbReference type="STRING" id="1216006.VA7868_00227"/>
<dbReference type="Pfam" id="PF13410">
    <property type="entry name" value="GST_C_2"/>
    <property type="match status" value="1"/>
</dbReference>
<feature type="domain" description="GST C-terminal" evidence="4">
    <location>
        <begin position="85"/>
        <end position="213"/>
    </location>
</feature>
<dbReference type="CDD" id="cd03047">
    <property type="entry name" value="GST_N_2"/>
    <property type="match status" value="1"/>
</dbReference>
<evidence type="ECO:0000259" key="3">
    <source>
        <dbReference type="PROSITE" id="PS50404"/>
    </source>
</evidence>
<evidence type="ECO:0000259" key="4">
    <source>
        <dbReference type="PROSITE" id="PS50405"/>
    </source>
</evidence>
<evidence type="ECO:0000313" key="6">
    <source>
        <dbReference type="Proteomes" id="UP000184608"/>
    </source>
</evidence>
<protein>
    <submittedName>
        <fullName evidence="5">Glutathione S-transferase GstB</fullName>
        <ecNumber evidence="5">2.5.1.18</ecNumber>
    </submittedName>
</protein>
<reference evidence="5 6" key="1">
    <citation type="submission" date="2016-11" db="EMBL/GenBank/DDBJ databases">
        <authorList>
            <person name="Jaros S."/>
            <person name="Januszkiewicz K."/>
            <person name="Wedrychowicz H."/>
        </authorList>
    </citation>
    <scope>NUCLEOTIDE SEQUENCE [LARGE SCALE GENOMIC DNA]</scope>
    <source>
        <strain evidence="5 6">CECT 7868</strain>
    </source>
</reference>
<dbReference type="PROSITE" id="PS50404">
    <property type="entry name" value="GST_NTER"/>
    <property type="match status" value="1"/>
</dbReference>
<dbReference type="SUPFAM" id="SSF52833">
    <property type="entry name" value="Thioredoxin-like"/>
    <property type="match status" value="1"/>
</dbReference>